<feature type="compositionally biased region" description="Low complexity" evidence="4">
    <location>
        <begin position="337"/>
        <end position="364"/>
    </location>
</feature>
<dbReference type="AlphaFoldDB" id="A0A8T0HWU7"/>
<dbReference type="FunFam" id="1.10.287.3240:FF:000003">
    <property type="entry name" value="V-type proton ATPase subunit D"/>
    <property type="match status" value="1"/>
</dbReference>
<dbReference type="NCBIfam" id="TIGR00309">
    <property type="entry name" value="V_ATPase_subD"/>
    <property type="match status" value="1"/>
</dbReference>
<keyword evidence="3" id="KW-0406">Ion transport</keyword>
<evidence type="ECO:0000256" key="1">
    <source>
        <dbReference type="ARBA" id="ARBA00005850"/>
    </source>
</evidence>
<reference evidence="5" key="1">
    <citation type="submission" date="2020-06" db="EMBL/GenBank/DDBJ databases">
        <title>WGS assembly of Ceratodon purpureus strain R40.</title>
        <authorList>
            <person name="Carey S.B."/>
            <person name="Jenkins J."/>
            <person name="Shu S."/>
            <person name="Lovell J.T."/>
            <person name="Sreedasyam A."/>
            <person name="Maumus F."/>
            <person name="Tiley G.P."/>
            <person name="Fernandez-Pozo N."/>
            <person name="Barry K."/>
            <person name="Chen C."/>
            <person name="Wang M."/>
            <person name="Lipzen A."/>
            <person name="Daum C."/>
            <person name="Saski C.A."/>
            <person name="Payton A.C."/>
            <person name="Mcbreen J.C."/>
            <person name="Conrad R.E."/>
            <person name="Kollar L.M."/>
            <person name="Olsson S."/>
            <person name="Huttunen S."/>
            <person name="Landis J.B."/>
            <person name="Wickett N.J."/>
            <person name="Johnson M.G."/>
            <person name="Rensing S.A."/>
            <person name="Grimwood J."/>
            <person name="Schmutz J."/>
            <person name="Mcdaniel S.F."/>
        </authorList>
    </citation>
    <scope>NUCLEOTIDE SEQUENCE</scope>
    <source>
        <strain evidence="5">R40</strain>
    </source>
</reference>
<dbReference type="InterPro" id="IPR002699">
    <property type="entry name" value="V_ATPase_D"/>
</dbReference>
<dbReference type="GO" id="GO:0046961">
    <property type="term" value="F:proton-transporting ATPase activity, rotational mechanism"/>
    <property type="evidence" value="ECO:0007669"/>
    <property type="project" value="InterPro"/>
</dbReference>
<name>A0A8T0HWU7_CERPU</name>
<dbReference type="EMBL" id="CM026425">
    <property type="protein sequence ID" value="KAG0575590.1"/>
    <property type="molecule type" value="Genomic_DNA"/>
</dbReference>
<evidence type="ECO:0000256" key="3">
    <source>
        <dbReference type="ARBA" id="ARBA00023065"/>
    </source>
</evidence>
<proteinExistence type="inferred from homology"/>
<feature type="compositionally biased region" description="Low complexity" evidence="4">
    <location>
        <begin position="261"/>
        <end position="307"/>
    </location>
</feature>
<feature type="compositionally biased region" description="Polar residues" evidence="4">
    <location>
        <begin position="447"/>
        <end position="466"/>
    </location>
</feature>
<feature type="compositionally biased region" description="Polar residues" evidence="4">
    <location>
        <begin position="248"/>
        <end position="260"/>
    </location>
</feature>
<organism evidence="5 6">
    <name type="scientific">Ceratodon purpureus</name>
    <name type="common">Fire moss</name>
    <name type="synonym">Dicranum purpureum</name>
    <dbReference type="NCBI Taxonomy" id="3225"/>
    <lineage>
        <taxon>Eukaryota</taxon>
        <taxon>Viridiplantae</taxon>
        <taxon>Streptophyta</taxon>
        <taxon>Embryophyta</taxon>
        <taxon>Bryophyta</taxon>
        <taxon>Bryophytina</taxon>
        <taxon>Bryopsida</taxon>
        <taxon>Dicranidae</taxon>
        <taxon>Pseudoditrichales</taxon>
        <taxon>Ditrichaceae</taxon>
        <taxon>Ceratodon</taxon>
    </lineage>
</organism>
<evidence type="ECO:0008006" key="7">
    <source>
        <dbReference type="Google" id="ProtNLM"/>
    </source>
</evidence>
<dbReference type="Gene3D" id="1.10.287.3240">
    <property type="match status" value="1"/>
</dbReference>
<keyword evidence="6" id="KW-1185">Reference proteome</keyword>
<evidence type="ECO:0000313" key="5">
    <source>
        <dbReference type="EMBL" id="KAG0575590.1"/>
    </source>
</evidence>
<accession>A0A8T0HWU7</accession>
<dbReference type="Proteomes" id="UP000822688">
    <property type="component" value="Chromosome 5"/>
</dbReference>
<protein>
    <recommendedName>
        <fullName evidence="7">V-type proton ATPase subunit D</fullName>
    </recommendedName>
</protein>
<dbReference type="Pfam" id="PF01813">
    <property type="entry name" value="ATP-synt_D"/>
    <property type="match status" value="1"/>
</dbReference>
<gene>
    <name evidence="5" type="ORF">KC19_5G014700</name>
</gene>
<feature type="compositionally biased region" description="Low complexity" evidence="4">
    <location>
        <begin position="389"/>
        <end position="423"/>
    </location>
</feature>
<comment type="similarity">
    <text evidence="1">Belongs to the V-ATPase D subunit family.</text>
</comment>
<feature type="compositionally biased region" description="Low complexity" evidence="4">
    <location>
        <begin position="467"/>
        <end position="481"/>
    </location>
</feature>
<evidence type="ECO:0000256" key="2">
    <source>
        <dbReference type="ARBA" id="ARBA00022448"/>
    </source>
</evidence>
<feature type="compositionally biased region" description="Low complexity" evidence="4">
    <location>
        <begin position="234"/>
        <end position="243"/>
    </location>
</feature>
<evidence type="ECO:0000313" key="6">
    <source>
        <dbReference type="Proteomes" id="UP000822688"/>
    </source>
</evidence>
<keyword evidence="2" id="KW-0813">Transport</keyword>
<evidence type="ECO:0000256" key="4">
    <source>
        <dbReference type="SAM" id="MobiDB-lite"/>
    </source>
</evidence>
<feature type="region of interest" description="Disordered" evidence="4">
    <location>
        <begin position="229"/>
        <end position="499"/>
    </location>
</feature>
<feature type="compositionally biased region" description="Pro residues" evidence="4">
    <location>
        <begin position="308"/>
        <end position="324"/>
    </location>
</feature>
<dbReference type="PANTHER" id="PTHR11671">
    <property type="entry name" value="V-TYPE ATP SYNTHASE SUBUNIT D"/>
    <property type="match status" value="1"/>
</dbReference>
<comment type="caution">
    <text evidence="5">The sequence shown here is derived from an EMBL/GenBank/DDBJ whole genome shotgun (WGS) entry which is preliminary data.</text>
</comment>
<sequence>MSGSTQRLNVAPTITMMGVVKTRLIGATKGHQLLKKKSDALTLQFRQILKRIVDAKEAMGDLMKVSTFSLTEAKYAAGEKISYAVFENVGNATIKLKARQDNIAGVKLPRFEPFVETGELKTDLTGLAQGRQQIQLCRAAFMKVIEVLVELASLQTSFLTLDEAIKTTNRRVNALENVVKPKLENTIAYIKTELDELEREEFYRLKKVQAYKKKEVDKQLEKNKKFLEEQMTASSSSGSQSLSARVRTINSGQPSTSLANSSEPSPSPRSSMQSPRVSVSRSRSSWASRLSSSSSQPRPTSPPASTLSPPPASTPPASTPPASTPPASTQSPPPASLPRSPSPIVRLTSSPSLRRSTSPSLPSTFTNPNPPRSGSQSPPLSAPSPSPSPQTSNSTSPAPNTAPPRSAHPAATSTSSPSTSPPTRQRPLGTAIRSTEPPLTQPLLAGHSSSPHTSLASPRTSYYNPRSSVSISSTRTSLASSGFPHRADEDWDSDPGILF</sequence>